<dbReference type="OrthoDB" id="3552069at2759"/>
<dbReference type="GO" id="GO:0005634">
    <property type="term" value="C:nucleus"/>
    <property type="evidence" value="ECO:0007669"/>
    <property type="project" value="TreeGrafter"/>
</dbReference>
<dbReference type="PROSITE" id="PS50088">
    <property type="entry name" value="ANK_REPEAT"/>
    <property type="match status" value="5"/>
</dbReference>
<dbReference type="PANTHER" id="PTHR24193:SF121">
    <property type="entry name" value="ADA2A-CONTAINING COMPLEX COMPONENT 3, ISOFORM D"/>
    <property type="match status" value="1"/>
</dbReference>
<feature type="compositionally biased region" description="Basic and acidic residues" evidence="4">
    <location>
        <begin position="271"/>
        <end position="282"/>
    </location>
</feature>
<dbReference type="Gene3D" id="1.25.40.20">
    <property type="entry name" value="Ankyrin repeat-containing domain"/>
    <property type="match status" value="2"/>
</dbReference>
<feature type="repeat" description="ANK" evidence="3">
    <location>
        <begin position="168"/>
        <end position="200"/>
    </location>
</feature>
<evidence type="ECO:0000313" key="5">
    <source>
        <dbReference type="EMBL" id="ATZ52957.1"/>
    </source>
</evidence>
<dbReference type="GO" id="GO:0000976">
    <property type="term" value="F:transcription cis-regulatory region binding"/>
    <property type="evidence" value="ECO:0007669"/>
    <property type="project" value="TreeGrafter"/>
</dbReference>
<keyword evidence="2 3" id="KW-0040">ANK repeat</keyword>
<feature type="compositionally biased region" description="Basic and acidic residues" evidence="4">
    <location>
        <begin position="326"/>
        <end position="344"/>
    </location>
</feature>
<evidence type="ECO:0000256" key="1">
    <source>
        <dbReference type="ARBA" id="ARBA00022737"/>
    </source>
</evidence>
<proteinExistence type="predicted"/>
<dbReference type="SMART" id="SM00248">
    <property type="entry name" value="ANK"/>
    <property type="match status" value="6"/>
</dbReference>
<dbReference type="PRINTS" id="PR01415">
    <property type="entry name" value="ANKYRIN"/>
</dbReference>
<organism evidence="5 6">
    <name type="scientific">Botryotinia fuckeliana (strain B05.10)</name>
    <name type="common">Noble rot fungus</name>
    <name type="synonym">Botrytis cinerea</name>
    <dbReference type="NCBI Taxonomy" id="332648"/>
    <lineage>
        <taxon>Eukaryota</taxon>
        <taxon>Fungi</taxon>
        <taxon>Dikarya</taxon>
        <taxon>Ascomycota</taxon>
        <taxon>Pezizomycotina</taxon>
        <taxon>Leotiomycetes</taxon>
        <taxon>Helotiales</taxon>
        <taxon>Sclerotiniaceae</taxon>
        <taxon>Botrytis</taxon>
    </lineage>
</organism>
<dbReference type="GO" id="GO:0045944">
    <property type="term" value="P:positive regulation of transcription by RNA polymerase II"/>
    <property type="evidence" value="ECO:0007669"/>
    <property type="project" value="TreeGrafter"/>
</dbReference>
<dbReference type="Proteomes" id="UP000001798">
    <property type="component" value="Chromosome 8"/>
</dbReference>
<feature type="repeat" description="ANK" evidence="3">
    <location>
        <begin position="234"/>
        <end position="276"/>
    </location>
</feature>
<keyword evidence="6" id="KW-1185">Reference proteome</keyword>
<accession>A0A384JRD7</accession>
<evidence type="ECO:0000256" key="3">
    <source>
        <dbReference type="PROSITE-ProRule" id="PRU00023"/>
    </source>
</evidence>
<evidence type="ECO:0000256" key="2">
    <source>
        <dbReference type="ARBA" id="ARBA00023043"/>
    </source>
</evidence>
<dbReference type="PROSITE" id="PS50297">
    <property type="entry name" value="ANK_REP_REGION"/>
    <property type="match status" value="4"/>
</dbReference>
<reference evidence="5 6" key="3">
    <citation type="journal article" date="2017" name="Mol. Plant Pathol.">
        <title>A gapless genome sequence of the fungus Botrytis cinerea.</title>
        <authorList>
            <person name="Van Kan J.A."/>
            <person name="Stassen J.H."/>
            <person name="Mosbach A."/>
            <person name="Van Der Lee T.A."/>
            <person name="Faino L."/>
            <person name="Farmer A.D."/>
            <person name="Papasotiriou D.G."/>
            <person name="Zhou S."/>
            <person name="Seidl M.F."/>
            <person name="Cottam E."/>
            <person name="Edel D."/>
            <person name="Hahn M."/>
            <person name="Schwartz D.C."/>
            <person name="Dietrich R.A."/>
            <person name="Widdison S."/>
            <person name="Scalliet G."/>
        </authorList>
    </citation>
    <scope>NUCLEOTIDE SEQUENCE [LARGE SCALE GENOMIC DNA]</scope>
    <source>
        <strain evidence="5 6">B05.10</strain>
    </source>
</reference>
<dbReference type="PANTHER" id="PTHR24193">
    <property type="entry name" value="ANKYRIN REPEAT PROTEIN"/>
    <property type="match status" value="1"/>
</dbReference>
<evidence type="ECO:0000256" key="4">
    <source>
        <dbReference type="SAM" id="MobiDB-lite"/>
    </source>
</evidence>
<feature type="compositionally biased region" description="Polar residues" evidence="4">
    <location>
        <begin position="300"/>
        <end position="321"/>
    </location>
</feature>
<dbReference type="EMBL" id="CP009812">
    <property type="protein sequence ID" value="ATZ52957.1"/>
    <property type="molecule type" value="Genomic_DNA"/>
</dbReference>
<dbReference type="GeneID" id="5433596"/>
<reference evidence="5 6" key="2">
    <citation type="journal article" date="2012" name="Eukaryot. Cell">
        <title>Genome update of Botrytis cinerea strains B05.10 and T4.</title>
        <authorList>
            <person name="Staats M."/>
            <person name="van Kan J.A."/>
        </authorList>
    </citation>
    <scope>NUCLEOTIDE SEQUENCE [LARGE SCALE GENOMIC DNA]</scope>
    <source>
        <strain evidence="5 6">B05.10</strain>
    </source>
</reference>
<dbReference type="KEGG" id="bfu:BCIN_08g05730"/>
<protein>
    <submittedName>
        <fullName evidence="5">Uncharacterized protein</fullName>
    </submittedName>
</protein>
<dbReference type="VEuPathDB" id="FungiDB:Bcin08g05730"/>
<dbReference type="RefSeq" id="XP_024550522.1">
    <property type="nucleotide sequence ID" value="XM_024694730.1"/>
</dbReference>
<dbReference type="InterPro" id="IPR036770">
    <property type="entry name" value="Ankyrin_rpt-contain_sf"/>
</dbReference>
<dbReference type="AlphaFoldDB" id="A0A384JRD7"/>
<name>A0A384JRD7_BOTFB</name>
<dbReference type="InterPro" id="IPR002110">
    <property type="entry name" value="Ankyrin_rpt"/>
</dbReference>
<keyword evidence="1" id="KW-0677">Repeat</keyword>
<sequence>MDTIIKTFAPIAIKEVTAYLSKRGTSPSTELAKAAYEGNASVVKSILSQDHQIDMAPALVAASSAGKMEILDILIDPPRRPRSESSRHKDEIKKTDVNVWSQNITPLIAAVQTHHVKTTDLLLEAGADTSMTLKGGETVLHIAARIGDLEMVKLLVEYEAYLEARDGWGNTPLLSASRWGHPHTIKYLLEKGADIEARDMKGSTALLLACRHDCVEAVKVLIHSDANVRVKDKKGRGPLHRAIAGVDFIDGVGAKVKEDMVRLLINSGADPKARDKEGKRPADMAGFLRGGNGVRRLLSPGSTPHSTERTTGNSKHGSRTGSPYGDKSRHSHEPSHHNSRKDQHLSPLAGDTMAGYDRD</sequence>
<evidence type="ECO:0000313" key="6">
    <source>
        <dbReference type="Proteomes" id="UP000001798"/>
    </source>
</evidence>
<feature type="repeat" description="ANK" evidence="3">
    <location>
        <begin position="201"/>
        <end position="233"/>
    </location>
</feature>
<feature type="region of interest" description="Disordered" evidence="4">
    <location>
        <begin position="270"/>
        <end position="359"/>
    </location>
</feature>
<reference evidence="5 6" key="1">
    <citation type="journal article" date="2011" name="PLoS Genet.">
        <title>Genomic analysis of the necrotrophic fungal pathogens Sclerotinia sclerotiorum and Botrytis cinerea.</title>
        <authorList>
            <person name="Amselem J."/>
            <person name="Cuomo C.A."/>
            <person name="van Kan J.A."/>
            <person name="Viaud M."/>
            <person name="Benito E.P."/>
            <person name="Couloux A."/>
            <person name="Coutinho P.M."/>
            <person name="de Vries R.P."/>
            <person name="Dyer P.S."/>
            <person name="Fillinger S."/>
            <person name="Fournier E."/>
            <person name="Gout L."/>
            <person name="Hahn M."/>
            <person name="Kohn L."/>
            <person name="Lapalu N."/>
            <person name="Plummer K.M."/>
            <person name="Pradier J.M."/>
            <person name="Quevillon E."/>
            <person name="Sharon A."/>
            <person name="Simon A."/>
            <person name="ten Have A."/>
            <person name="Tudzynski B."/>
            <person name="Tudzynski P."/>
            <person name="Wincker P."/>
            <person name="Andrew M."/>
            <person name="Anthouard V."/>
            <person name="Beever R.E."/>
            <person name="Beffa R."/>
            <person name="Benoit I."/>
            <person name="Bouzid O."/>
            <person name="Brault B."/>
            <person name="Chen Z."/>
            <person name="Choquer M."/>
            <person name="Collemare J."/>
            <person name="Cotton P."/>
            <person name="Danchin E.G."/>
            <person name="Da Silva C."/>
            <person name="Gautier A."/>
            <person name="Giraud C."/>
            <person name="Giraud T."/>
            <person name="Gonzalez C."/>
            <person name="Grossetete S."/>
            <person name="Guldener U."/>
            <person name="Henrissat B."/>
            <person name="Howlett B.J."/>
            <person name="Kodira C."/>
            <person name="Kretschmer M."/>
            <person name="Lappartient A."/>
            <person name="Leroch M."/>
            <person name="Levis C."/>
            <person name="Mauceli E."/>
            <person name="Neuveglise C."/>
            <person name="Oeser B."/>
            <person name="Pearson M."/>
            <person name="Poulain J."/>
            <person name="Poussereau N."/>
            <person name="Quesneville H."/>
            <person name="Rascle C."/>
            <person name="Schumacher J."/>
            <person name="Segurens B."/>
            <person name="Sexton A."/>
            <person name="Silva E."/>
            <person name="Sirven C."/>
            <person name="Soanes D.M."/>
            <person name="Talbot N.J."/>
            <person name="Templeton M."/>
            <person name="Yandava C."/>
            <person name="Yarden O."/>
            <person name="Zeng Q."/>
            <person name="Rollins J.A."/>
            <person name="Lebrun M.H."/>
            <person name="Dickman M."/>
        </authorList>
    </citation>
    <scope>NUCLEOTIDE SEQUENCE [LARGE SCALE GENOMIC DNA]</scope>
    <source>
        <strain evidence="5 6">B05.10</strain>
    </source>
</reference>
<feature type="repeat" description="ANK" evidence="3">
    <location>
        <begin position="102"/>
        <end position="134"/>
    </location>
</feature>
<dbReference type="InterPro" id="IPR050663">
    <property type="entry name" value="Ankyrin-SOCS_Box"/>
</dbReference>
<dbReference type="Pfam" id="PF12796">
    <property type="entry name" value="Ank_2"/>
    <property type="match status" value="2"/>
</dbReference>
<dbReference type="SUPFAM" id="SSF48403">
    <property type="entry name" value="Ankyrin repeat"/>
    <property type="match status" value="1"/>
</dbReference>
<feature type="repeat" description="ANK" evidence="3">
    <location>
        <begin position="135"/>
        <end position="167"/>
    </location>
</feature>
<gene>
    <name evidence="5" type="ORF">BCIN_08g05730</name>
</gene>